<reference evidence="4" key="1">
    <citation type="submission" date="2020-01" db="EMBL/GenBank/DDBJ databases">
        <title>Genome Sequencing of Three Apophysomyces-Like Fungal Strains Confirms a Novel Fungal Genus in the Mucoromycota with divergent Burkholderia-like Endosymbiotic Bacteria.</title>
        <authorList>
            <person name="Stajich J.E."/>
            <person name="Macias A.M."/>
            <person name="Carter-House D."/>
            <person name="Lovett B."/>
            <person name="Kasson L.R."/>
            <person name="Berry K."/>
            <person name="Grigoriev I."/>
            <person name="Chang Y."/>
            <person name="Spatafora J."/>
            <person name="Kasson M.T."/>
        </authorList>
    </citation>
    <scope>NUCLEOTIDE SEQUENCE</scope>
    <source>
        <strain evidence="4">NRRL A-21654</strain>
    </source>
</reference>
<dbReference type="InterPro" id="IPR011009">
    <property type="entry name" value="Kinase-like_dom_sf"/>
</dbReference>
<dbReference type="GO" id="GO:0035556">
    <property type="term" value="P:intracellular signal transduction"/>
    <property type="evidence" value="ECO:0007669"/>
    <property type="project" value="TreeGrafter"/>
</dbReference>
<dbReference type="SUPFAM" id="SSF56112">
    <property type="entry name" value="Protein kinase-like (PK-like)"/>
    <property type="match status" value="1"/>
</dbReference>
<evidence type="ECO:0000313" key="5">
    <source>
        <dbReference type="Proteomes" id="UP000605846"/>
    </source>
</evidence>
<dbReference type="PROSITE" id="PS00108">
    <property type="entry name" value="PROTEIN_KINASE_ST"/>
    <property type="match status" value="1"/>
</dbReference>
<dbReference type="InterPro" id="IPR008271">
    <property type="entry name" value="Ser/Thr_kinase_AS"/>
</dbReference>
<dbReference type="PROSITE" id="PS50011">
    <property type="entry name" value="PROTEIN_KINASE_DOM"/>
    <property type="match status" value="1"/>
</dbReference>
<dbReference type="GO" id="GO:0005737">
    <property type="term" value="C:cytoplasm"/>
    <property type="evidence" value="ECO:0007669"/>
    <property type="project" value="TreeGrafter"/>
</dbReference>
<dbReference type="Pfam" id="PF00069">
    <property type="entry name" value="Pkinase"/>
    <property type="match status" value="1"/>
</dbReference>
<dbReference type="Proteomes" id="UP000605846">
    <property type="component" value="Unassembled WGS sequence"/>
</dbReference>
<dbReference type="PANTHER" id="PTHR24346:SF30">
    <property type="entry name" value="MATERNAL EMBRYONIC LEUCINE ZIPPER KINASE"/>
    <property type="match status" value="1"/>
</dbReference>
<evidence type="ECO:0000256" key="2">
    <source>
        <dbReference type="ARBA" id="ARBA00022840"/>
    </source>
</evidence>
<dbReference type="GO" id="GO:0005524">
    <property type="term" value="F:ATP binding"/>
    <property type="evidence" value="ECO:0007669"/>
    <property type="project" value="UniProtKB-KW"/>
</dbReference>
<dbReference type="InterPro" id="IPR000719">
    <property type="entry name" value="Prot_kinase_dom"/>
</dbReference>
<keyword evidence="2" id="KW-0067">ATP-binding</keyword>
<dbReference type="OrthoDB" id="6513151at2759"/>
<keyword evidence="1" id="KW-0547">Nucleotide-binding</keyword>
<proteinExistence type="predicted"/>
<accession>A0A8H7BU13</accession>
<dbReference type="AlphaFoldDB" id="A0A8H7BU13"/>
<comment type="caution">
    <text evidence="4">The sequence shown here is derived from an EMBL/GenBank/DDBJ whole genome shotgun (WGS) entry which is preliminary data.</text>
</comment>
<name>A0A8H7BU13_9FUNG</name>
<evidence type="ECO:0000313" key="4">
    <source>
        <dbReference type="EMBL" id="KAF7730436.1"/>
    </source>
</evidence>
<dbReference type="Gene3D" id="1.10.510.10">
    <property type="entry name" value="Transferase(Phosphotransferase) domain 1"/>
    <property type="match status" value="1"/>
</dbReference>
<organism evidence="4 5">
    <name type="scientific">Apophysomyces ossiformis</name>
    <dbReference type="NCBI Taxonomy" id="679940"/>
    <lineage>
        <taxon>Eukaryota</taxon>
        <taxon>Fungi</taxon>
        <taxon>Fungi incertae sedis</taxon>
        <taxon>Mucoromycota</taxon>
        <taxon>Mucoromycotina</taxon>
        <taxon>Mucoromycetes</taxon>
        <taxon>Mucorales</taxon>
        <taxon>Mucorineae</taxon>
        <taxon>Mucoraceae</taxon>
        <taxon>Apophysomyces</taxon>
    </lineage>
</organism>
<sequence>MTPGMLHEKFRHYRQSRVIGRGATASIVRLVPHRKQPMTTTTTTTSTGRSVLAVKIFHKQPRHLTEREYDKQIKAEFCIAKALNHPLHTVQTFALLKDHKGRWCSVMEYCPGGDALTLLQQVLLRDDEIECLFKQLLRGLQHIHHAGVAHRDIKPDNLMLTSQGQLKIADFGVADPVQSCYDPKVQWLSQGRCGSEPYWPPELFEAGEYDGRAVDIWSAAVTWHCFAFCQIPFVRASVNDGRYVDFVNALPNRSWSRLSCYDESIQDCLYGMFEPDPAKRWTIDQCVACPWMTSVEICQFGRTTYGERHRHHVMSH</sequence>
<keyword evidence="5" id="KW-1185">Reference proteome</keyword>
<dbReference type="SMART" id="SM00220">
    <property type="entry name" value="S_TKc"/>
    <property type="match status" value="1"/>
</dbReference>
<evidence type="ECO:0000256" key="1">
    <source>
        <dbReference type="ARBA" id="ARBA00022741"/>
    </source>
</evidence>
<dbReference type="GO" id="GO:0004674">
    <property type="term" value="F:protein serine/threonine kinase activity"/>
    <property type="evidence" value="ECO:0007669"/>
    <property type="project" value="TreeGrafter"/>
</dbReference>
<protein>
    <submittedName>
        <fullName evidence="4">Serine/threonine-protein kinase HAL4/sat4</fullName>
    </submittedName>
</protein>
<dbReference type="PANTHER" id="PTHR24346">
    <property type="entry name" value="MAP/MICROTUBULE AFFINITY-REGULATING KINASE"/>
    <property type="match status" value="1"/>
</dbReference>
<dbReference type="EMBL" id="JABAYA010000016">
    <property type="protein sequence ID" value="KAF7730436.1"/>
    <property type="molecule type" value="Genomic_DNA"/>
</dbReference>
<keyword evidence="4" id="KW-0418">Kinase</keyword>
<evidence type="ECO:0000259" key="3">
    <source>
        <dbReference type="PROSITE" id="PS50011"/>
    </source>
</evidence>
<gene>
    <name evidence="4" type="primary">SAT4_1</name>
    <name evidence="4" type="ORF">EC973_002243</name>
</gene>
<feature type="domain" description="Protein kinase" evidence="3">
    <location>
        <begin position="13"/>
        <end position="292"/>
    </location>
</feature>
<keyword evidence="4" id="KW-0808">Transferase</keyword>